<keyword evidence="3 5" id="KW-0547">Nucleotide-binding</keyword>
<evidence type="ECO:0000256" key="3">
    <source>
        <dbReference type="ARBA" id="ARBA00022741"/>
    </source>
</evidence>
<dbReference type="EMBL" id="BAAARV010000096">
    <property type="protein sequence ID" value="GAA2385299.1"/>
    <property type="molecule type" value="Genomic_DNA"/>
</dbReference>
<accession>A0ABN3HR17</accession>
<dbReference type="Gene3D" id="3.40.50.300">
    <property type="entry name" value="P-loop containing nucleotide triphosphate hydrolases"/>
    <property type="match status" value="1"/>
</dbReference>
<dbReference type="HAMAP" id="MF_00235">
    <property type="entry name" value="Adenylate_kinase_Adk"/>
    <property type="match status" value="1"/>
</dbReference>
<feature type="binding site" evidence="5">
    <location>
        <position position="36"/>
    </location>
    <ligand>
        <name>AMP</name>
        <dbReference type="ChEBI" id="CHEBI:456215"/>
    </ligand>
</feature>
<evidence type="ECO:0000256" key="6">
    <source>
        <dbReference type="RuleBase" id="RU003330"/>
    </source>
</evidence>
<dbReference type="PANTHER" id="PTHR23359">
    <property type="entry name" value="NUCLEOTIDE KINASE"/>
    <property type="match status" value="1"/>
</dbReference>
<dbReference type="GO" id="GO:0016301">
    <property type="term" value="F:kinase activity"/>
    <property type="evidence" value="ECO:0007669"/>
    <property type="project" value="UniProtKB-KW"/>
</dbReference>
<dbReference type="Proteomes" id="UP001501444">
    <property type="component" value="Unassembled WGS sequence"/>
</dbReference>
<comment type="subcellular location">
    <subcellularLocation>
        <location evidence="5 7">Cytoplasm</location>
    </subcellularLocation>
</comment>
<evidence type="ECO:0000256" key="1">
    <source>
        <dbReference type="ARBA" id="ARBA00022679"/>
    </source>
</evidence>
<proteinExistence type="inferred from homology"/>
<comment type="similarity">
    <text evidence="5 6">Belongs to the adenylate kinase family.</text>
</comment>
<evidence type="ECO:0000256" key="4">
    <source>
        <dbReference type="ARBA" id="ARBA00022777"/>
    </source>
</evidence>
<name>A0ABN3HR17_9ACTN</name>
<feature type="region of interest" description="NMP" evidence="5">
    <location>
        <begin position="30"/>
        <end position="59"/>
    </location>
</feature>
<keyword evidence="1 5" id="KW-0808">Transferase</keyword>
<comment type="pathway">
    <text evidence="5">Purine metabolism; AMP biosynthesis via salvage pathway; AMP from ADP: step 1/1.</text>
</comment>
<feature type="binding site" evidence="5">
    <location>
        <position position="173"/>
    </location>
    <ligand>
        <name>ATP</name>
        <dbReference type="ChEBI" id="CHEBI:30616"/>
    </ligand>
</feature>
<keyword evidence="4 5" id="KW-0418">Kinase</keyword>
<feature type="binding site" evidence="5">
    <location>
        <position position="93"/>
    </location>
    <ligand>
        <name>AMP</name>
        <dbReference type="ChEBI" id="CHEBI:456215"/>
    </ligand>
</feature>
<feature type="binding site" evidence="5">
    <location>
        <begin position="57"/>
        <end position="59"/>
    </location>
    <ligand>
        <name>AMP</name>
        <dbReference type="ChEBI" id="CHEBI:456215"/>
    </ligand>
</feature>
<comment type="domain">
    <text evidence="5">Consists of three domains, a large central CORE domain and two small peripheral domains, NMPbind and LID, which undergo movements during catalysis. The LID domain closes over the site of phosphoryl transfer upon ATP binding. Assembling and dissambling the active center during each catalytic cycle provides an effective means to prevent ATP hydrolysis.</text>
</comment>
<dbReference type="EC" id="2.7.4.3" evidence="5 7"/>
<dbReference type="PRINTS" id="PR00094">
    <property type="entry name" value="ADENYLTKNASE"/>
</dbReference>
<feature type="binding site" evidence="5">
    <location>
        <position position="145"/>
    </location>
    <ligand>
        <name>AMP</name>
        <dbReference type="ChEBI" id="CHEBI:456215"/>
    </ligand>
</feature>
<keyword evidence="9" id="KW-1185">Reference proteome</keyword>
<comment type="function">
    <text evidence="5">Catalyzes the reversible transfer of the terminal phosphate group between ATP and AMP. Plays an important role in cellular energy homeostasis and in adenine nucleotide metabolism.</text>
</comment>
<comment type="subunit">
    <text evidence="5 7">Monomer.</text>
</comment>
<feature type="binding site" evidence="5">
    <location>
        <position position="134"/>
    </location>
    <ligand>
        <name>AMP</name>
        <dbReference type="ChEBI" id="CHEBI:456215"/>
    </ligand>
</feature>
<dbReference type="NCBIfam" id="NF011100">
    <property type="entry name" value="PRK14527.1"/>
    <property type="match status" value="1"/>
</dbReference>
<keyword evidence="5 7" id="KW-0067">ATP-binding</keyword>
<feature type="binding site" evidence="5">
    <location>
        <begin position="10"/>
        <end position="15"/>
    </location>
    <ligand>
        <name>ATP</name>
        <dbReference type="ChEBI" id="CHEBI:30616"/>
    </ligand>
</feature>
<comment type="catalytic activity">
    <reaction evidence="5 7">
        <text>AMP + ATP = 2 ADP</text>
        <dbReference type="Rhea" id="RHEA:12973"/>
        <dbReference type="ChEBI" id="CHEBI:30616"/>
        <dbReference type="ChEBI" id="CHEBI:456215"/>
        <dbReference type="ChEBI" id="CHEBI:456216"/>
        <dbReference type="EC" id="2.7.4.3"/>
    </reaction>
</comment>
<keyword evidence="2 5" id="KW-0545">Nucleotide biosynthesis</keyword>
<dbReference type="CDD" id="cd01428">
    <property type="entry name" value="ADK"/>
    <property type="match status" value="1"/>
</dbReference>
<evidence type="ECO:0000256" key="2">
    <source>
        <dbReference type="ARBA" id="ARBA00022727"/>
    </source>
</evidence>
<dbReference type="InterPro" id="IPR027417">
    <property type="entry name" value="P-loop_NTPase"/>
</dbReference>
<evidence type="ECO:0000256" key="5">
    <source>
        <dbReference type="HAMAP-Rule" id="MF_00235"/>
    </source>
</evidence>
<dbReference type="SUPFAM" id="SSF52540">
    <property type="entry name" value="P-loop containing nucleoside triphosphate hydrolases"/>
    <property type="match status" value="1"/>
</dbReference>
<dbReference type="Pfam" id="PF00406">
    <property type="entry name" value="ADK"/>
    <property type="match status" value="1"/>
</dbReference>
<reference evidence="8 9" key="1">
    <citation type="journal article" date="2019" name="Int. J. Syst. Evol. Microbiol.">
        <title>The Global Catalogue of Microorganisms (GCM) 10K type strain sequencing project: providing services to taxonomists for standard genome sequencing and annotation.</title>
        <authorList>
            <consortium name="The Broad Institute Genomics Platform"/>
            <consortium name="The Broad Institute Genome Sequencing Center for Infectious Disease"/>
            <person name="Wu L."/>
            <person name="Ma J."/>
        </authorList>
    </citation>
    <scope>NUCLEOTIDE SEQUENCE [LARGE SCALE GENOMIC DNA]</scope>
    <source>
        <strain evidence="8 9">JCM 3272</strain>
    </source>
</reference>
<feature type="binding site" evidence="5">
    <location>
        <position position="128"/>
    </location>
    <ligand>
        <name>ATP</name>
        <dbReference type="ChEBI" id="CHEBI:30616"/>
    </ligand>
</feature>
<gene>
    <name evidence="5" type="primary">adk</name>
    <name evidence="8" type="ORF">GCM10010170_095190</name>
</gene>
<organism evidence="8 9">
    <name type="scientific">Dactylosporangium salmoneum</name>
    <dbReference type="NCBI Taxonomy" id="53361"/>
    <lineage>
        <taxon>Bacteria</taxon>
        <taxon>Bacillati</taxon>
        <taxon>Actinomycetota</taxon>
        <taxon>Actinomycetes</taxon>
        <taxon>Micromonosporales</taxon>
        <taxon>Micromonosporaceae</taxon>
        <taxon>Dactylosporangium</taxon>
    </lineage>
</organism>
<dbReference type="InterPro" id="IPR000850">
    <property type="entry name" value="Adenylat/UMP-CMP_kin"/>
</dbReference>
<evidence type="ECO:0000313" key="9">
    <source>
        <dbReference type="Proteomes" id="UP001501444"/>
    </source>
</evidence>
<keyword evidence="5" id="KW-0963">Cytoplasm</keyword>
<comment type="caution">
    <text evidence="8">The sequence shown here is derived from an EMBL/GenBank/DDBJ whole genome shotgun (WGS) entry which is preliminary data.</text>
</comment>
<sequence>MRVLMIAPPGAGKGTHGAVIAEHFGLDHIAIGDLLRRNVSEGTELGRRVEPLLARGELVPDDIVLELTRQGLAAAKAAGHGYVLDGVPRTMAQALAAYRIGLRLGMTADVALHLAADDDELLRRLLKRAETEHRADDTEPVIRQRLRFYRDVTQPVLQFYARRRILLTVDAERPVEAVSADVIAALQERAA</sequence>
<protein>
    <recommendedName>
        <fullName evidence="5 7">Adenylate kinase</fullName>
        <shortName evidence="5">AK</shortName>
        <ecNumber evidence="5 7">2.7.4.3</ecNumber>
    </recommendedName>
    <alternativeName>
        <fullName evidence="5">ATP-AMP transphosphorylase</fullName>
    </alternativeName>
    <alternativeName>
        <fullName evidence="5">ATP:AMP phosphotransferase</fullName>
    </alternativeName>
    <alternativeName>
        <fullName evidence="5">Adenylate monophosphate kinase</fullName>
    </alternativeName>
</protein>
<comment type="caution">
    <text evidence="5">Lacks conserved residue(s) required for the propagation of feature annotation.</text>
</comment>
<evidence type="ECO:0000313" key="8">
    <source>
        <dbReference type="EMBL" id="GAA2385299.1"/>
    </source>
</evidence>
<evidence type="ECO:0000256" key="7">
    <source>
        <dbReference type="RuleBase" id="RU003331"/>
    </source>
</evidence>
<dbReference type="RefSeq" id="WP_344619319.1">
    <property type="nucleotide sequence ID" value="NZ_BAAARV010000096.1"/>
</dbReference>